<comment type="caution">
    <text evidence="1">The sequence shown here is derived from an EMBL/GenBank/DDBJ whole genome shotgun (WGS) entry which is preliminary data.</text>
</comment>
<dbReference type="Gene3D" id="3.50.50.60">
    <property type="entry name" value="FAD/NAD(P)-binding domain"/>
    <property type="match status" value="1"/>
</dbReference>
<proteinExistence type="predicted"/>
<gene>
    <name evidence="1" type="ORF">B2A_08342</name>
</gene>
<name>T1B020_9ZZZZ</name>
<reference evidence="1" key="2">
    <citation type="journal article" date="2014" name="ISME J.">
        <title>Microbial stratification in low pH oxic and suboxic macroscopic growths along an acid mine drainage.</title>
        <authorList>
            <person name="Mendez-Garcia C."/>
            <person name="Mesa V."/>
            <person name="Sprenger R.R."/>
            <person name="Richter M."/>
            <person name="Diez M.S."/>
            <person name="Solano J."/>
            <person name="Bargiela R."/>
            <person name="Golyshina O.V."/>
            <person name="Manteca A."/>
            <person name="Ramos J.L."/>
            <person name="Gallego J.R."/>
            <person name="Llorente I."/>
            <person name="Martins Dos Santos V.A."/>
            <person name="Jensen O.N."/>
            <person name="Pelaez A.I."/>
            <person name="Sanchez J."/>
            <person name="Ferrer M."/>
        </authorList>
    </citation>
    <scope>NUCLEOTIDE SEQUENCE</scope>
</reference>
<organism evidence="1">
    <name type="scientific">mine drainage metagenome</name>
    <dbReference type="NCBI Taxonomy" id="410659"/>
    <lineage>
        <taxon>unclassified sequences</taxon>
        <taxon>metagenomes</taxon>
        <taxon>ecological metagenomes</taxon>
    </lineage>
</organism>
<reference evidence="1" key="1">
    <citation type="submission" date="2013-08" db="EMBL/GenBank/DDBJ databases">
        <authorList>
            <person name="Mendez C."/>
            <person name="Richter M."/>
            <person name="Ferrer M."/>
            <person name="Sanchez J."/>
        </authorList>
    </citation>
    <scope>NUCLEOTIDE SEQUENCE</scope>
</reference>
<dbReference type="EMBL" id="AUZZ01006005">
    <property type="protein sequence ID" value="EQD47700.1"/>
    <property type="molecule type" value="Genomic_DNA"/>
</dbReference>
<accession>T1B020</accession>
<dbReference type="InterPro" id="IPR036188">
    <property type="entry name" value="FAD/NAD-bd_sf"/>
</dbReference>
<evidence type="ECO:0000313" key="1">
    <source>
        <dbReference type="EMBL" id="EQD47700.1"/>
    </source>
</evidence>
<protein>
    <submittedName>
        <fullName evidence="1">Geranylgeranyl reductase</fullName>
    </submittedName>
</protein>
<dbReference type="AlphaFoldDB" id="T1B020"/>
<sequence>MKEANQLALGMMPELSLSTKFSMVLKGAKNISAFRELLYAVNKMKELNAIYSQYPESPDAFEAWRKKVEKSMHEAKERFKPNPI</sequence>